<organism evidence="1 2">
    <name type="scientific">Candidatus Nitrosocosmicus oleophilus</name>
    <dbReference type="NCBI Taxonomy" id="1353260"/>
    <lineage>
        <taxon>Archaea</taxon>
        <taxon>Nitrososphaerota</taxon>
        <taxon>Nitrososphaeria</taxon>
        <taxon>Nitrososphaerales</taxon>
        <taxon>Nitrososphaeraceae</taxon>
        <taxon>Candidatus Nitrosocosmicus</taxon>
    </lineage>
</organism>
<name>A0A654M5U1_9ARCH</name>
<dbReference type="EMBL" id="CP012850">
    <property type="protein sequence ID" value="ALI34542.1"/>
    <property type="molecule type" value="Genomic_DNA"/>
</dbReference>
<dbReference type="RefSeq" id="WP_196817180.1">
    <property type="nucleotide sequence ID" value="NZ_CP012850.1"/>
</dbReference>
<dbReference type="Proteomes" id="UP000058925">
    <property type="component" value="Chromosome"/>
</dbReference>
<keyword evidence="2" id="KW-1185">Reference proteome</keyword>
<gene>
    <name evidence="1" type="ORF">NMY3_00328</name>
</gene>
<dbReference type="OrthoDB" id="12125at2157"/>
<evidence type="ECO:0000313" key="2">
    <source>
        <dbReference type="Proteomes" id="UP000058925"/>
    </source>
</evidence>
<dbReference type="KEGG" id="taa:NMY3_00328"/>
<evidence type="ECO:0000313" key="1">
    <source>
        <dbReference type="EMBL" id="ALI34542.1"/>
    </source>
</evidence>
<reference evidence="2" key="1">
    <citation type="submission" date="2015-10" db="EMBL/GenBank/DDBJ databases">
        <title>Niche specialization of a soil ammonia-oxidizing archaeon, Candidatus Nitrosocosmicus oleophilus.</title>
        <authorList>
            <person name="Jung M.-Y."/>
            <person name="Rhee S.-K."/>
        </authorList>
    </citation>
    <scope>NUCLEOTIDE SEQUENCE [LARGE SCALE GENOMIC DNA]</scope>
    <source>
        <strain evidence="2">MY3</strain>
    </source>
</reference>
<protein>
    <submittedName>
        <fullName evidence="1">Uncharacterized protein</fullName>
    </submittedName>
</protein>
<dbReference type="AlphaFoldDB" id="A0A654M5U1"/>
<dbReference type="GeneID" id="60420511"/>
<proteinExistence type="predicted"/>
<accession>A0A654M5U1</accession>
<sequence>MNDKPSNIQQNDTSSIVKAHGHFANNQIKDNIVTWIEGGMWNLDIVKVSNNSRATTPNMTAEFTSNFTMIKPDGSLSHNHIINNFKSDNVIFAGNDIVITGTSDIHSDNGIEYSQVPITVHLMGKKVLGLMIDVNKTGGHFSGDNEMFGTMISGFSLDNSTSVSNGTTINDDMTYESNASYSTNMNSMAYMTH</sequence>